<accession>A0AA37MFW7</accession>
<organism evidence="1 2">
    <name type="scientific">Xylanibacter ruminicola</name>
    <name type="common">Prevotella ruminicola</name>
    <dbReference type="NCBI Taxonomy" id="839"/>
    <lineage>
        <taxon>Bacteria</taxon>
        <taxon>Pseudomonadati</taxon>
        <taxon>Bacteroidota</taxon>
        <taxon>Bacteroidia</taxon>
        <taxon>Bacteroidales</taxon>
        <taxon>Prevotellaceae</taxon>
        <taxon>Xylanibacter</taxon>
    </lineage>
</organism>
<gene>
    <name evidence="1" type="ORF">PRMUPPPA20_20870</name>
</gene>
<sequence>MRIADKHYFIETVANNCERCLISPENPFTLDNPDLIAANGSKLFAVYVQSYKEGENIDYLLRRLFLSQLSYGYKLIPILVLIKEVPAKVDSKILENSFCHISDTANDVVRYISVESPVVKRMKDFSKIQSMQYVNYRNRLELSVKSYSEIGKVAAFDNRNIVRKVETVSWSTQNRRSNNNYWQTQGGFVGVAERKSSISFKSSLDSLMTLAFMSMFHLDDGRLYPTAMFDELSVLNTDWTMFDADMVPNSYNRMLSFVGMAPISISTQQQLWQVFDKYQNIRNHVAR</sequence>
<name>A0AA37MFW7_XYLRU</name>
<protein>
    <submittedName>
        <fullName evidence="1">Uncharacterized protein</fullName>
    </submittedName>
</protein>
<dbReference type="Proteomes" id="UP000887097">
    <property type="component" value="Unassembled WGS sequence"/>
</dbReference>
<dbReference type="RefSeq" id="WP_041385956.1">
    <property type="nucleotide sequence ID" value="NZ_BPTT01000001.1"/>
</dbReference>
<reference evidence="1" key="1">
    <citation type="submission" date="2021-08" db="EMBL/GenBank/DDBJ databases">
        <title>Prevotella lacticifex sp. nov., isolated from rumen of cow.</title>
        <authorList>
            <person name="Shinkai T."/>
            <person name="Ikeyama N."/>
            <person name="Kumagai M."/>
            <person name="Ohmori H."/>
            <person name="Sakamoto M."/>
            <person name="Ohkuma M."/>
            <person name="Mitsumori M."/>
        </authorList>
    </citation>
    <scope>NUCLEOTIDE SEQUENCE</scope>
    <source>
        <strain evidence="1">JCM 8259</strain>
    </source>
</reference>
<dbReference type="EMBL" id="BPTT01000001">
    <property type="protein sequence ID" value="GJG33978.1"/>
    <property type="molecule type" value="Genomic_DNA"/>
</dbReference>
<proteinExistence type="predicted"/>
<dbReference type="AlphaFoldDB" id="A0AA37MFW7"/>
<evidence type="ECO:0000313" key="1">
    <source>
        <dbReference type="EMBL" id="GJG33978.1"/>
    </source>
</evidence>
<dbReference type="GeneID" id="31501098"/>
<evidence type="ECO:0000313" key="2">
    <source>
        <dbReference type="Proteomes" id="UP000887097"/>
    </source>
</evidence>
<comment type="caution">
    <text evidence="1">The sequence shown here is derived from an EMBL/GenBank/DDBJ whole genome shotgun (WGS) entry which is preliminary data.</text>
</comment>